<evidence type="ECO:0000313" key="6">
    <source>
        <dbReference type="Proteomes" id="UP000233293"/>
    </source>
</evidence>
<comment type="caution">
    <text evidence="5">The sequence shown here is derived from an EMBL/GenBank/DDBJ whole genome shotgun (WGS) entry which is preliminary data.</text>
</comment>
<dbReference type="InterPro" id="IPR036280">
    <property type="entry name" value="Multihaem_cyt_sf"/>
</dbReference>
<proteinExistence type="predicted"/>
<feature type="chain" id="PRO_5014982108" description="Outer membrane cytochrome MtrC/MtrF-like domain-containing protein" evidence="3">
    <location>
        <begin position="26"/>
        <end position="316"/>
    </location>
</feature>
<protein>
    <recommendedName>
        <fullName evidence="4">Outer membrane cytochrome MtrC/MtrF-like domain-containing protein</fullName>
    </recommendedName>
</protein>
<keyword evidence="2" id="KW-0472">Membrane</keyword>
<feature type="transmembrane region" description="Helical" evidence="2">
    <location>
        <begin position="285"/>
        <end position="307"/>
    </location>
</feature>
<dbReference type="Proteomes" id="UP000233293">
    <property type="component" value="Unassembled WGS sequence"/>
</dbReference>
<evidence type="ECO:0000259" key="4">
    <source>
        <dbReference type="Pfam" id="PF22113"/>
    </source>
</evidence>
<feature type="domain" description="Outer membrane cytochrome MtrC/MtrF-like" evidence="4">
    <location>
        <begin position="82"/>
        <end position="245"/>
    </location>
</feature>
<evidence type="ECO:0000313" key="5">
    <source>
        <dbReference type="EMBL" id="PKU24294.1"/>
    </source>
</evidence>
<keyword evidence="6" id="KW-1185">Reference proteome</keyword>
<keyword evidence="2" id="KW-0812">Transmembrane</keyword>
<organism evidence="5 6">
    <name type="scientific">Telmatospirillum siberiense</name>
    <dbReference type="NCBI Taxonomy" id="382514"/>
    <lineage>
        <taxon>Bacteria</taxon>
        <taxon>Pseudomonadati</taxon>
        <taxon>Pseudomonadota</taxon>
        <taxon>Alphaproteobacteria</taxon>
        <taxon>Rhodospirillales</taxon>
        <taxon>Rhodospirillaceae</taxon>
        <taxon>Telmatospirillum</taxon>
    </lineage>
</organism>
<dbReference type="PANTHER" id="PTHR35038">
    <property type="entry name" value="DISSIMILATORY SULFITE REDUCTASE SIRA"/>
    <property type="match status" value="1"/>
</dbReference>
<dbReference type="InterPro" id="IPR051829">
    <property type="entry name" value="Multiheme_Cytochr_ET"/>
</dbReference>
<dbReference type="Pfam" id="PF22113">
    <property type="entry name" value="Mtrc-MtrF_II-IV_dom"/>
    <property type="match status" value="1"/>
</dbReference>
<dbReference type="GO" id="GO:0016491">
    <property type="term" value="F:oxidoreductase activity"/>
    <property type="evidence" value="ECO:0007669"/>
    <property type="project" value="TreeGrafter"/>
</dbReference>
<name>A0A2N3PV66_9PROT</name>
<keyword evidence="1 3" id="KW-0732">Signal</keyword>
<dbReference type="PANTHER" id="PTHR35038:SF8">
    <property type="entry name" value="C-TYPE POLYHEME CYTOCHROME OMCC"/>
    <property type="match status" value="1"/>
</dbReference>
<dbReference type="InterPro" id="IPR054337">
    <property type="entry name" value="Mtrc-MtrF-like_dom_II/IV"/>
</dbReference>
<keyword evidence="2" id="KW-1133">Transmembrane helix</keyword>
<evidence type="ECO:0000256" key="3">
    <source>
        <dbReference type="SAM" id="SignalP"/>
    </source>
</evidence>
<accession>A0A2N3PV66</accession>
<dbReference type="SUPFAM" id="SSF48695">
    <property type="entry name" value="Multiheme cytochromes"/>
    <property type="match status" value="1"/>
</dbReference>
<gene>
    <name evidence="5" type="ORF">CWS72_11900</name>
</gene>
<feature type="signal peptide" evidence="3">
    <location>
        <begin position="1"/>
        <end position="25"/>
    </location>
</feature>
<dbReference type="Gene3D" id="1.10.1130.10">
    <property type="entry name" value="Flavocytochrome C3, Chain A"/>
    <property type="match status" value="2"/>
</dbReference>
<dbReference type="AlphaFoldDB" id="A0A2N3PV66"/>
<reference evidence="6" key="1">
    <citation type="submission" date="2017-12" db="EMBL/GenBank/DDBJ databases">
        <title>Draft genome sequence of Telmatospirillum siberiense 26-4b1T, an acidotolerant peatland alphaproteobacterium potentially involved in sulfur cycling.</title>
        <authorList>
            <person name="Hausmann B."/>
            <person name="Pjevac P."/>
            <person name="Schreck K."/>
            <person name="Herbold C.W."/>
            <person name="Daims H."/>
            <person name="Wagner M."/>
            <person name="Pester M."/>
            <person name="Loy A."/>
        </authorList>
    </citation>
    <scope>NUCLEOTIDE SEQUENCE [LARGE SCALE GENOMIC DNA]</scope>
    <source>
        <strain evidence="6">26-4b1</strain>
    </source>
</reference>
<sequence length="316" mass="34735">MRLTKLTAMTAVFVALVGFSSQVRADDADAAAAQKVQQEKTECLSCHSAQGLKTPPRADMDLKKLGGMLIDADKLSKSVHADVSCKECHGQAVASYPHGESAHADLPACADCHKKQVREIAPEFKDSVHVKANLPDFTCASCHDPHAWQKVSKLSSPKAVVRQDNADCRGCHDSDEKFARFTPNKRRDLADIHGWLPSAELHWKAVRCVDCHTAEKATGVSHAILPKDKAERRCVECHSANSSLRTRLYRQKVEESHINPVGFINAYILNEAYVLGVTRNQWLDWASFVLLALVVAGLGGHGLLRFVSNRLRKGGK</sequence>
<evidence type="ECO:0000256" key="1">
    <source>
        <dbReference type="ARBA" id="ARBA00022729"/>
    </source>
</evidence>
<dbReference type="EMBL" id="PIUM01000012">
    <property type="protein sequence ID" value="PKU24294.1"/>
    <property type="molecule type" value="Genomic_DNA"/>
</dbReference>
<evidence type="ECO:0000256" key="2">
    <source>
        <dbReference type="SAM" id="Phobius"/>
    </source>
</evidence>